<sequence>MKKEPANHNSIDIETNILGLTILAVVDGEKGGVGKSFFARAISDFLITLFGRFRGLDFDESNANLARFYHDTNMVDTIEWQKPAEWERAYDLILDTDPRTPIVIDFPAQIRKTAATEWNRFLSNEENGRNVLVFWVMYPSYDSINSLRHRMSVVDPAKMVVMINLRDSNIDLSLWSDSATRREFLERGGTEGYVPRLPESLALRLENEDLSFAAARASDLRPYHKRDLQVFTQEFRAEILSVLKKIHG</sequence>
<protein>
    <submittedName>
        <fullName evidence="2">Uncharacterized protein</fullName>
    </submittedName>
</protein>
<dbReference type="Proteomes" id="UP000028534">
    <property type="component" value="Unassembled WGS sequence"/>
</dbReference>
<dbReference type="EMBL" id="CP060122">
    <property type="protein sequence ID" value="QNG45185.1"/>
    <property type="molecule type" value="Genomic_DNA"/>
</dbReference>
<proteinExistence type="predicted"/>
<dbReference type="EMBL" id="JGVR01000052">
    <property type="protein sequence ID" value="KEZ14410.1"/>
    <property type="molecule type" value="Genomic_DNA"/>
</dbReference>
<dbReference type="Proteomes" id="UP000515377">
    <property type="component" value="Chromosome"/>
</dbReference>
<dbReference type="AlphaFoldDB" id="A0A084E8W8"/>
<dbReference type="Proteomes" id="UP000280708">
    <property type="component" value="Chromosome"/>
</dbReference>
<dbReference type="InterPro" id="IPR027417">
    <property type="entry name" value="P-loop_NTPase"/>
</dbReference>
<reference evidence="2 4" key="1">
    <citation type="submission" date="2014-03" db="EMBL/GenBank/DDBJ databases">
        <title>Genome sequence of Sphingobium yanoikuyae B1.</title>
        <authorList>
            <person name="Gan H.M."/>
            <person name="Gan H.Y."/>
            <person name="Savka M.A."/>
        </authorList>
    </citation>
    <scope>NUCLEOTIDE SEQUENCE [LARGE SCALE GENOMIC DNA]</scope>
    <source>
        <strain evidence="2 4">B1</strain>
    </source>
</reference>
<evidence type="ECO:0000313" key="6">
    <source>
        <dbReference type="Proteomes" id="UP000515377"/>
    </source>
</evidence>
<dbReference type="EMBL" id="CP033230">
    <property type="protein sequence ID" value="AYO78766.1"/>
    <property type="molecule type" value="Genomic_DNA"/>
</dbReference>
<evidence type="ECO:0000313" key="2">
    <source>
        <dbReference type="EMBL" id="KEZ14410.1"/>
    </source>
</evidence>
<reference evidence="1 5" key="2">
    <citation type="submission" date="2018-10" db="EMBL/GenBank/DDBJ databases">
        <title>Characterization and genome analysis of a novel bacterium Sphingobium yanoikuyae SJTF8 capable of degrading PAHs.</title>
        <authorList>
            <person name="Yin C."/>
            <person name="Xiong W."/>
            <person name="Liang R."/>
        </authorList>
    </citation>
    <scope>NUCLEOTIDE SEQUENCE [LARGE SCALE GENOMIC DNA]</scope>
    <source>
        <strain evidence="1 5">SJTF8</strain>
    </source>
</reference>
<gene>
    <name evidence="2" type="ORF">CP98_04883</name>
    <name evidence="1" type="ORF">EBF16_18835</name>
    <name evidence="3" type="ORF">H3V42_25755</name>
</gene>
<reference evidence="3 6" key="3">
    <citation type="submission" date="2020-07" db="EMBL/GenBank/DDBJ databases">
        <title>Whole genome sequence of Sphingobium yanoikuyae A3.</title>
        <authorList>
            <person name="Han S.-S."/>
        </authorList>
    </citation>
    <scope>NUCLEOTIDE SEQUENCE [LARGE SCALE GENOMIC DNA]</scope>
    <source>
        <strain evidence="3 6">A3</strain>
    </source>
</reference>
<name>A0A084E8W8_SPHYA</name>
<evidence type="ECO:0000313" key="5">
    <source>
        <dbReference type="Proteomes" id="UP000280708"/>
    </source>
</evidence>
<organism evidence="2 4">
    <name type="scientific">Sphingobium yanoikuyae</name>
    <name type="common">Sphingomonas yanoikuyae</name>
    <dbReference type="NCBI Taxonomy" id="13690"/>
    <lineage>
        <taxon>Bacteria</taxon>
        <taxon>Pseudomonadati</taxon>
        <taxon>Pseudomonadota</taxon>
        <taxon>Alphaproteobacteria</taxon>
        <taxon>Sphingomonadales</taxon>
        <taxon>Sphingomonadaceae</taxon>
        <taxon>Sphingobium</taxon>
    </lineage>
</organism>
<dbReference type="RefSeq" id="WP_017183557.1">
    <property type="nucleotide sequence ID" value="NZ_CP033230.1"/>
</dbReference>
<evidence type="ECO:0000313" key="3">
    <source>
        <dbReference type="EMBL" id="QNG45185.1"/>
    </source>
</evidence>
<evidence type="ECO:0000313" key="4">
    <source>
        <dbReference type="Proteomes" id="UP000028534"/>
    </source>
</evidence>
<dbReference type="Gene3D" id="3.40.50.300">
    <property type="entry name" value="P-loop containing nucleotide triphosphate hydrolases"/>
    <property type="match status" value="1"/>
</dbReference>
<dbReference type="PATRIC" id="fig|13690.10.peg.5042"/>
<evidence type="ECO:0000313" key="1">
    <source>
        <dbReference type="EMBL" id="AYO78766.1"/>
    </source>
</evidence>
<accession>A0A084E8W8</accession>